<dbReference type="FunFam" id="4.10.410.10:FF:000004">
    <property type="entry name" value="Tissue factor pathway inhibitor"/>
    <property type="match status" value="1"/>
</dbReference>
<protein>
    <submittedName>
        <fullName evidence="8">Amyloid beta precursor like protein 2-like isoform X1</fullName>
    </submittedName>
</protein>
<dbReference type="PROSITE" id="PS50279">
    <property type="entry name" value="BPTI_KUNITZ_2"/>
    <property type="match status" value="1"/>
</dbReference>
<dbReference type="InterPro" id="IPR020901">
    <property type="entry name" value="Prtase_inh_Kunz-CS"/>
</dbReference>
<dbReference type="PROSITE" id="PS50923">
    <property type="entry name" value="SUSHI"/>
    <property type="match status" value="1"/>
</dbReference>
<dbReference type="SMART" id="SM00032">
    <property type="entry name" value="CCP"/>
    <property type="match status" value="1"/>
</dbReference>
<evidence type="ECO:0000256" key="3">
    <source>
        <dbReference type="SAM" id="MobiDB-lite"/>
    </source>
</evidence>
<evidence type="ECO:0000256" key="4">
    <source>
        <dbReference type="SAM" id="SignalP"/>
    </source>
</evidence>
<dbReference type="InterPro" id="IPR035976">
    <property type="entry name" value="Sushi/SCR/CCP_sf"/>
</dbReference>
<dbReference type="Pfam" id="PF00014">
    <property type="entry name" value="Kunitz_BPTI"/>
    <property type="match status" value="1"/>
</dbReference>
<evidence type="ECO:0000313" key="8">
    <source>
        <dbReference type="RefSeq" id="XP_055893836.1"/>
    </source>
</evidence>
<dbReference type="InterPro" id="IPR000436">
    <property type="entry name" value="Sushi_SCR_CCP_dom"/>
</dbReference>
<dbReference type="Gene3D" id="2.10.70.10">
    <property type="entry name" value="Complement Module, domain 1"/>
    <property type="match status" value="1"/>
</dbReference>
<dbReference type="AlphaFoldDB" id="A0A9W3B2Z5"/>
<dbReference type="PRINTS" id="PR00759">
    <property type="entry name" value="BASICPTASE"/>
</dbReference>
<evidence type="ECO:0000259" key="6">
    <source>
        <dbReference type="PROSITE" id="PS50923"/>
    </source>
</evidence>
<dbReference type="OrthoDB" id="5950222at2759"/>
<dbReference type="Gene3D" id="4.10.410.10">
    <property type="entry name" value="Pancreatic trypsin inhibitor Kunitz domain"/>
    <property type="match status" value="1"/>
</dbReference>
<feature type="domain" description="BPTI/Kunitz inhibitor" evidence="5">
    <location>
        <begin position="207"/>
        <end position="257"/>
    </location>
</feature>
<proteinExistence type="predicted"/>
<dbReference type="InterPro" id="IPR050098">
    <property type="entry name" value="TFPI/VKTCI-like"/>
</dbReference>
<dbReference type="SUPFAM" id="SSF57535">
    <property type="entry name" value="Complement control module/SCR domain"/>
    <property type="match status" value="1"/>
</dbReference>
<feature type="compositionally biased region" description="Acidic residues" evidence="3">
    <location>
        <begin position="187"/>
        <end position="199"/>
    </location>
</feature>
<evidence type="ECO:0000256" key="2">
    <source>
        <dbReference type="PROSITE-ProRule" id="PRU00302"/>
    </source>
</evidence>
<keyword evidence="1" id="KW-1015">Disulfide bond</keyword>
<dbReference type="GeneID" id="106076549"/>
<accession>A0A9W3B2Z5</accession>
<feature type="domain" description="Sushi" evidence="6">
    <location>
        <begin position="69"/>
        <end position="130"/>
    </location>
</feature>
<dbReference type="PANTHER" id="PTHR10083">
    <property type="entry name" value="KUNITZ-TYPE PROTEASE INHIBITOR-RELATED"/>
    <property type="match status" value="1"/>
</dbReference>
<dbReference type="InterPro" id="IPR036880">
    <property type="entry name" value="Kunitz_BPTI_sf"/>
</dbReference>
<keyword evidence="7" id="KW-1185">Reference proteome</keyword>
<feature type="chain" id="PRO_5040998713" evidence="4">
    <location>
        <begin position="26"/>
        <end position="261"/>
    </location>
</feature>
<feature type="region of interest" description="Disordered" evidence="3">
    <location>
        <begin position="179"/>
        <end position="199"/>
    </location>
</feature>
<organism evidence="7 8">
    <name type="scientific">Biomphalaria glabrata</name>
    <name type="common">Bloodfluke planorb</name>
    <name type="synonym">Freshwater snail</name>
    <dbReference type="NCBI Taxonomy" id="6526"/>
    <lineage>
        <taxon>Eukaryota</taxon>
        <taxon>Metazoa</taxon>
        <taxon>Spiralia</taxon>
        <taxon>Lophotrochozoa</taxon>
        <taxon>Mollusca</taxon>
        <taxon>Gastropoda</taxon>
        <taxon>Heterobranchia</taxon>
        <taxon>Euthyneura</taxon>
        <taxon>Panpulmonata</taxon>
        <taxon>Hygrophila</taxon>
        <taxon>Lymnaeoidea</taxon>
        <taxon>Planorbidae</taxon>
        <taxon>Biomphalaria</taxon>
    </lineage>
</organism>
<dbReference type="PANTHER" id="PTHR10083:SF374">
    <property type="entry name" value="BPTI_KUNITZ INHIBITOR DOMAIN-CONTAINING PROTEIN"/>
    <property type="match status" value="1"/>
</dbReference>
<evidence type="ECO:0000259" key="5">
    <source>
        <dbReference type="PROSITE" id="PS50279"/>
    </source>
</evidence>
<dbReference type="SUPFAM" id="SSF57362">
    <property type="entry name" value="BPTI-like"/>
    <property type="match status" value="1"/>
</dbReference>
<dbReference type="OMA" id="TVHVRCN"/>
<dbReference type="GO" id="GO:0005615">
    <property type="term" value="C:extracellular space"/>
    <property type="evidence" value="ECO:0007669"/>
    <property type="project" value="TreeGrafter"/>
</dbReference>
<name>A0A9W3B2Z5_BIOGL</name>
<evidence type="ECO:0000256" key="1">
    <source>
        <dbReference type="ARBA" id="ARBA00023157"/>
    </source>
</evidence>
<dbReference type="PROSITE" id="PS00280">
    <property type="entry name" value="BPTI_KUNITZ_1"/>
    <property type="match status" value="1"/>
</dbReference>
<dbReference type="Proteomes" id="UP001165740">
    <property type="component" value="Chromosome 8"/>
</dbReference>
<keyword evidence="4" id="KW-0732">Signal</keyword>
<dbReference type="Pfam" id="PF00084">
    <property type="entry name" value="Sushi"/>
    <property type="match status" value="1"/>
</dbReference>
<feature type="signal peptide" evidence="4">
    <location>
        <begin position="1"/>
        <end position="25"/>
    </location>
</feature>
<dbReference type="RefSeq" id="XP_055893836.1">
    <property type="nucleotide sequence ID" value="XM_056037861.1"/>
</dbReference>
<dbReference type="CDD" id="cd00109">
    <property type="entry name" value="Kunitz-type"/>
    <property type="match status" value="1"/>
</dbReference>
<dbReference type="SMART" id="SM00131">
    <property type="entry name" value="KU"/>
    <property type="match status" value="1"/>
</dbReference>
<sequence>MNVREKNVFHSMFLVVCVLTALCSQDNVFVLSQHVEESLPHNSRDLIMREDGQEMFYNVDIDKYQALGIKCPQPEPPENGFIVGTGTRVGSVVYVRCKEGFRLEGPTVMACVPTPKSAHWDPRIRRECVEGGTYFNEETNMNEDKTMDRGTLLKHPDNRPMENSNPSFIGPKAHAYWTRHQSKVEHESEEEENQGQEEDYDQIADQCLHLPDPGPCRASFKRFYFNKATFECYPFIYGGCLGNHNNFESIEDCHLTCLKHD</sequence>
<keyword evidence="2" id="KW-0768">Sushi</keyword>
<dbReference type="InterPro" id="IPR002223">
    <property type="entry name" value="Kunitz_BPTI"/>
</dbReference>
<reference evidence="8" key="1">
    <citation type="submission" date="2025-08" db="UniProtKB">
        <authorList>
            <consortium name="RefSeq"/>
        </authorList>
    </citation>
    <scope>IDENTIFICATION</scope>
</reference>
<gene>
    <name evidence="8" type="primary">LOC106076549</name>
</gene>
<dbReference type="CDD" id="cd00033">
    <property type="entry name" value="CCP"/>
    <property type="match status" value="1"/>
</dbReference>
<evidence type="ECO:0000313" key="7">
    <source>
        <dbReference type="Proteomes" id="UP001165740"/>
    </source>
</evidence>
<comment type="caution">
    <text evidence="2">Lacks conserved residue(s) required for the propagation of feature annotation.</text>
</comment>
<dbReference type="GO" id="GO:0004867">
    <property type="term" value="F:serine-type endopeptidase inhibitor activity"/>
    <property type="evidence" value="ECO:0007669"/>
    <property type="project" value="InterPro"/>
</dbReference>